<feature type="compositionally biased region" description="Basic and acidic residues" evidence="1">
    <location>
        <begin position="190"/>
        <end position="201"/>
    </location>
</feature>
<gene>
    <name evidence="2" type="ORF">W97_00591</name>
</gene>
<feature type="compositionally biased region" description="Pro residues" evidence="1">
    <location>
        <begin position="230"/>
        <end position="240"/>
    </location>
</feature>
<dbReference type="OrthoDB" id="5346713at2759"/>
<dbReference type="EMBL" id="JH767555">
    <property type="protein sequence ID" value="EON61377.1"/>
    <property type="molecule type" value="Genomic_DNA"/>
</dbReference>
<feature type="region of interest" description="Disordered" evidence="1">
    <location>
        <begin position="593"/>
        <end position="676"/>
    </location>
</feature>
<dbReference type="RefSeq" id="XP_007776694.1">
    <property type="nucleotide sequence ID" value="XM_007778504.1"/>
</dbReference>
<protein>
    <submittedName>
        <fullName evidence="2">Uncharacterized protein</fullName>
    </submittedName>
</protein>
<feature type="compositionally biased region" description="Basic and acidic residues" evidence="1">
    <location>
        <begin position="381"/>
        <end position="390"/>
    </location>
</feature>
<reference evidence="3" key="1">
    <citation type="submission" date="2012-06" db="EMBL/GenBank/DDBJ databases">
        <title>The genome sequence of Coniosporium apollinis CBS 100218.</title>
        <authorList>
            <consortium name="The Broad Institute Genome Sequencing Platform"/>
            <person name="Cuomo C."/>
            <person name="Gorbushina A."/>
            <person name="Noack S."/>
            <person name="Walker B."/>
            <person name="Young S.K."/>
            <person name="Zeng Q."/>
            <person name="Gargeya S."/>
            <person name="Fitzgerald M."/>
            <person name="Haas B."/>
            <person name="Abouelleil A."/>
            <person name="Alvarado L."/>
            <person name="Arachchi H.M."/>
            <person name="Berlin A.M."/>
            <person name="Chapman S.B."/>
            <person name="Goldberg J."/>
            <person name="Griggs A."/>
            <person name="Gujja S."/>
            <person name="Hansen M."/>
            <person name="Howarth C."/>
            <person name="Imamovic A."/>
            <person name="Larimer J."/>
            <person name="McCowan C."/>
            <person name="Montmayeur A."/>
            <person name="Murphy C."/>
            <person name="Neiman D."/>
            <person name="Pearson M."/>
            <person name="Priest M."/>
            <person name="Roberts A."/>
            <person name="Saif S."/>
            <person name="Shea T."/>
            <person name="Sisk P."/>
            <person name="Sykes S."/>
            <person name="Wortman J."/>
            <person name="Nusbaum C."/>
            <person name="Birren B."/>
        </authorList>
    </citation>
    <scope>NUCLEOTIDE SEQUENCE [LARGE SCALE GENOMIC DNA]</scope>
    <source>
        <strain evidence="3">CBS 100218</strain>
    </source>
</reference>
<dbReference type="GeneID" id="19897902"/>
<dbReference type="Proteomes" id="UP000016924">
    <property type="component" value="Unassembled WGS sequence"/>
</dbReference>
<feature type="compositionally biased region" description="Basic and acidic residues" evidence="1">
    <location>
        <begin position="780"/>
        <end position="789"/>
    </location>
</feature>
<feature type="region of interest" description="Disordered" evidence="1">
    <location>
        <begin position="280"/>
        <end position="300"/>
    </location>
</feature>
<organism evidence="2 3">
    <name type="scientific">Coniosporium apollinis (strain CBS 100218)</name>
    <name type="common">Rock-inhabiting black yeast</name>
    <dbReference type="NCBI Taxonomy" id="1168221"/>
    <lineage>
        <taxon>Eukaryota</taxon>
        <taxon>Fungi</taxon>
        <taxon>Dikarya</taxon>
        <taxon>Ascomycota</taxon>
        <taxon>Pezizomycotina</taxon>
        <taxon>Dothideomycetes</taxon>
        <taxon>Dothideomycetes incertae sedis</taxon>
        <taxon>Coniosporium</taxon>
    </lineage>
</organism>
<feature type="region of interest" description="Disordered" evidence="1">
    <location>
        <begin position="77"/>
        <end position="264"/>
    </location>
</feature>
<name>R7YHJ0_CONA1</name>
<evidence type="ECO:0000313" key="3">
    <source>
        <dbReference type="Proteomes" id="UP000016924"/>
    </source>
</evidence>
<dbReference type="eggNOG" id="ENOG502S8CY">
    <property type="taxonomic scope" value="Eukaryota"/>
</dbReference>
<evidence type="ECO:0000256" key="1">
    <source>
        <dbReference type="SAM" id="MobiDB-lite"/>
    </source>
</evidence>
<feature type="region of interest" description="Disordered" evidence="1">
    <location>
        <begin position="333"/>
        <end position="355"/>
    </location>
</feature>
<keyword evidence="3" id="KW-1185">Reference proteome</keyword>
<dbReference type="STRING" id="1168221.R7YHJ0"/>
<sequence>MLPVDETYSPSIGSPSAFDEPEVLWRHYFVAKAGKNPLISKKRASTSDIDAIKRIFPDERHQPTLLMASSVVTSELKMDETSSRNGGSIHFGSRPATPSPFGNLFSSPPVTSPMIDESKRAVARPQDAVEDIQSRRSFSIGDLLSTGPSWKQRPATPSSGKSTRRKAKRSSSAPLVLPMGGQHSVAVQAEVERPWKRRDLTDPSVYTHINHPSQSSQITSNDETTSRTPSSPPSTLPPPTTVTNPSSTNSFFPVVPQKEPLPTDPMNIIRIPPSTTVMQGEHQTSWRSGSPSEQASTVNDYENEPRMATFGEEEETDFPSKALFGQIRTKGTRSISGARGPRIQTIFDDSPPGKSNVTALRDLLPKGTFRDSLPMALGDHGTIEDREVPAADRSPGNRTPPRPKTVHGKKDANGRGSRSVGRRAPSALHARSQSVPVVPDASGKLETVITNKFGTWGVGSKGVTEDWNDDFDFAEADEADAEPSKLDDGDEKRIDSGVAMFVPKSIREQQSNVLANIGLLREWGLLIEELKELRIRATVLGLMGGRYLSLWQEIDAMIDLADQEAEEPPAVPCLSPPSSPQLEIDLFDDLTPNASINGQAKRRSGLSTAEELLGGSGPVVLNGSRTRRRSILPGDDDIFSNTPSTASRGGTPQQTPHGTPRASISSRTRPRKDSEAVARSVIEALKRKTDTADATCVVHDVSLTKKVPFDTATLRHIVPYVNGLMRKVKDVLREAEGLYSSPQKSPPPQEPALSQLFQNPPNSSPSSRRARRPKNSTVRMHSDDSFDAKENELTAGMKLMTVM</sequence>
<feature type="region of interest" description="Disordered" evidence="1">
    <location>
        <begin position="369"/>
        <end position="434"/>
    </location>
</feature>
<accession>R7YHJ0</accession>
<feature type="compositionally biased region" description="Low complexity" evidence="1">
    <location>
        <begin position="241"/>
        <end position="250"/>
    </location>
</feature>
<feature type="compositionally biased region" description="Polar residues" evidence="1">
    <location>
        <begin position="639"/>
        <end position="667"/>
    </location>
</feature>
<evidence type="ECO:0000313" key="2">
    <source>
        <dbReference type="EMBL" id="EON61377.1"/>
    </source>
</evidence>
<feature type="compositionally biased region" description="Polar residues" evidence="1">
    <location>
        <begin position="210"/>
        <end position="223"/>
    </location>
</feature>
<feature type="region of interest" description="Disordered" evidence="1">
    <location>
        <begin position="737"/>
        <end position="789"/>
    </location>
</feature>
<proteinExistence type="predicted"/>
<dbReference type="HOGENOM" id="CLU_004543_0_0_1"/>
<dbReference type="AlphaFoldDB" id="R7YHJ0"/>